<dbReference type="InterPro" id="IPR002740">
    <property type="entry name" value="EVE_domain"/>
</dbReference>
<dbReference type="InterPro" id="IPR027417">
    <property type="entry name" value="P-loop_NTPase"/>
</dbReference>
<dbReference type="PANTHER" id="PTHR37291">
    <property type="entry name" value="5-METHYLCYTOSINE-SPECIFIC RESTRICTION ENZYME B"/>
    <property type="match status" value="1"/>
</dbReference>
<dbReference type="PATRIC" id="fig|1008153.3.peg.4409"/>
<dbReference type="InterPro" id="IPR003593">
    <property type="entry name" value="AAA+_ATPase"/>
</dbReference>
<comment type="caution">
    <text evidence="2">The sequence shown here is derived from an EMBL/GenBank/DDBJ whole genome shotgun (WGS) entry which is preliminary data.</text>
</comment>
<evidence type="ECO:0000313" key="2">
    <source>
        <dbReference type="EMBL" id="KYH24037.1"/>
    </source>
</evidence>
<sequence>MNSSSSNLGVLLQRTLSKYPIDQIGKGITDHEAYSIVEERIPDTIENLLQNGEFKVKGSVGKGRWTAIPWVAIIDPRETTNTQEGVYVVYLFEPQEGRVRLVLGQGVTELKKDLGKAAARTRLEEEAARIRSELSLDGFQAGPVEFPHASGRNDLYGAATIYYTEYRLDAFPPEETIVDDLRTLVDAYREMVASSNPPAAFLGETKGEQVYTARGGTDDPTRYFWVNSNTDNWHHEGGQHFYKTTKANGNPRLNQSVFERARPGDEVLVYRNAPTQAIVGRAHVEQGLHEEEVASRGEQVEGITIVWDELFEGVSWERLQSLPLLQKSPVIKTNNHYVLTELVQREYEMIAGLAERGGPVHFWATANPELWDVENAAEGDEVFFTASTGSGQKRQLNEAFETAQPGDRVLFYKPSPTQQLVGEGTVVEGLHRERPDHRDNPAEGITIRYDGSIEPVDWQTLTSLETLEGTAVLRTNARGALFPLPERAYEAIRSQYPLTQRIEALRARLAPLTVSVKLPDGLYFESESDLRRQIQASLNSGQHIIFTGPPGTGKTKLAKHVCETVADEHGDLVDGYRFTTATAEWTTFDTIGGYVPNRSSEGNELVFQPRLFLDRFRKDSEIRNEWLVVDEINRSDIDKAFGQLFSVLSGDSVQLPYERMSTIEIASLDESTTDDRLEAVVTNQDIFPVTPSWRLLATMNTYDKASLYELSYAFMRRFNFIHVGVPPLTNDGVVRTSLLDPDREENYATAWIEADESLREPLVASFQQLSVIWHRVNQHQTIGPSIVRDMLGYLNASGPATLKDLGPALTDAVIALIFPQLEGMRPQDQRSLVDSLTSTSVQTDAGLVDLTLDERRLERKAEDFFDLPPRTDE</sequence>
<dbReference type="EMBL" id="LTAZ01000017">
    <property type="protein sequence ID" value="KYH24037.1"/>
    <property type="molecule type" value="Genomic_DNA"/>
</dbReference>
<dbReference type="RefSeq" id="WP_066385787.1">
    <property type="nucleotide sequence ID" value="NZ_LTAZ01000017.1"/>
</dbReference>
<gene>
    <name evidence="2" type="ORF">HAPAU_41160</name>
</gene>
<dbReference type="SUPFAM" id="SSF88697">
    <property type="entry name" value="PUA domain-like"/>
    <property type="match status" value="2"/>
</dbReference>
<dbReference type="GO" id="GO:0016887">
    <property type="term" value="F:ATP hydrolysis activity"/>
    <property type="evidence" value="ECO:0007669"/>
    <property type="project" value="InterPro"/>
</dbReference>
<dbReference type="AlphaFoldDB" id="A0A151A9I7"/>
<organism evidence="2 3">
    <name type="scientific">Halalkalicoccus paucihalophilus</name>
    <dbReference type="NCBI Taxonomy" id="1008153"/>
    <lineage>
        <taxon>Archaea</taxon>
        <taxon>Methanobacteriati</taxon>
        <taxon>Methanobacteriota</taxon>
        <taxon>Stenosarchaea group</taxon>
        <taxon>Halobacteria</taxon>
        <taxon>Halobacteriales</taxon>
        <taxon>Halococcaceae</taxon>
        <taxon>Halalkalicoccus</taxon>
    </lineage>
</organism>
<evidence type="ECO:0000259" key="1">
    <source>
        <dbReference type="SMART" id="SM00382"/>
    </source>
</evidence>
<reference evidence="2 3" key="1">
    <citation type="submission" date="2016-02" db="EMBL/GenBank/DDBJ databases">
        <title>Genome sequence of Halalkalicoccus paucihalophilus DSM 24557.</title>
        <authorList>
            <person name="Poehlein A."/>
            <person name="Daniel R."/>
        </authorList>
    </citation>
    <scope>NUCLEOTIDE SEQUENCE [LARGE SCALE GENOMIC DNA]</scope>
    <source>
        <strain evidence="2 3">DSM 24557</strain>
    </source>
</reference>
<dbReference type="Gene3D" id="3.10.590.10">
    <property type="entry name" value="ph1033 like domains"/>
    <property type="match status" value="1"/>
</dbReference>
<dbReference type="Pfam" id="PF07728">
    <property type="entry name" value="AAA_5"/>
    <property type="match status" value="1"/>
</dbReference>
<evidence type="ECO:0000313" key="3">
    <source>
        <dbReference type="Proteomes" id="UP000075321"/>
    </source>
</evidence>
<dbReference type="InterPro" id="IPR015947">
    <property type="entry name" value="PUA-like_sf"/>
</dbReference>
<dbReference type="Pfam" id="PF12102">
    <property type="entry name" value="MrcB_N"/>
    <property type="match status" value="1"/>
</dbReference>
<dbReference type="SUPFAM" id="SSF52540">
    <property type="entry name" value="P-loop containing nucleoside triphosphate hydrolases"/>
    <property type="match status" value="1"/>
</dbReference>
<keyword evidence="3" id="KW-1185">Reference proteome</keyword>
<feature type="domain" description="AAA+ ATPase" evidence="1">
    <location>
        <begin position="540"/>
        <end position="724"/>
    </location>
</feature>
<dbReference type="Gene3D" id="3.40.50.300">
    <property type="entry name" value="P-loop containing nucleotide triphosphate hydrolases"/>
    <property type="match status" value="1"/>
</dbReference>
<dbReference type="Pfam" id="PF01878">
    <property type="entry name" value="EVE"/>
    <property type="match status" value="1"/>
</dbReference>
<dbReference type="Gene3D" id="3.30.920.90">
    <property type="match status" value="1"/>
</dbReference>
<accession>A0A151A9I7</accession>
<dbReference type="Proteomes" id="UP000075321">
    <property type="component" value="Unassembled WGS sequence"/>
</dbReference>
<proteinExistence type="predicted"/>
<protein>
    <submittedName>
        <fullName evidence="2">5-methylcytosine-specific restriction enzyme subunit McrB</fullName>
    </submittedName>
</protein>
<dbReference type="GO" id="GO:0005524">
    <property type="term" value="F:ATP binding"/>
    <property type="evidence" value="ECO:0007669"/>
    <property type="project" value="InterPro"/>
</dbReference>
<dbReference type="InterPro" id="IPR052934">
    <property type="entry name" value="Methyl-DNA_Rec/Restrict_Enz"/>
</dbReference>
<name>A0A151A9I7_9EURY</name>
<dbReference type="InterPro" id="IPR021961">
    <property type="entry name" value="McrB_DNA-bd"/>
</dbReference>
<dbReference type="OrthoDB" id="9837at2157"/>
<dbReference type="PANTHER" id="PTHR37291:SF1">
    <property type="entry name" value="TYPE IV METHYL-DIRECTED RESTRICTION ENZYME ECOKMCRB SUBUNIT"/>
    <property type="match status" value="1"/>
</dbReference>
<dbReference type="InterPro" id="IPR011704">
    <property type="entry name" value="ATPase_dyneun-rel_AAA"/>
</dbReference>
<dbReference type="SMART" id="SM00382">
    <property type="entry name" value="AAA"/>
    <property type="match status" value="1"/>
</dbReference>